<accession>A0A1D8KUU6</accession>
<dbReference type="EMBL" id="KU686212">
    <property type="protein sequence ID" value="AOV62095.1"/>
    <property type="molecule type" value="Genomic_DNA"/>
</dbReference>
<reference evidence="3 6" key="2">
    <citation type="submission" date="2020-06" db="EMBL/GenBank/DDBJ databases">
        <authorList>
            <person name="Puxty R.J."/>
            <person name="Weihe C."/>
            <person name="Marston M.F."/>
            <person name="Martiny J.B.H."/>
        </authorList>
    </citation>
    <scope>NUCLEOTIDE SEQUENCE [LARGE SCALE GENOMIC DNA]</scope>
    <source>
        <strain evidence="3">0809CC03</strain>
    </source>
</reference>
<dbReference type="SUPFAM" id="SSF52833">
    <property type="entry name" value="Thioredoxin-like"/>
    <property type="match status" value="1"/>
</dbReference>
<dbReference type="Proteomes" id="UP000510897">
    <property type="component" value="Segment"/>
</dbReference>
<proteinExistence type="predicted"/>
<dbReference type="KEGG" id="vg:30308225"/>
<sequence length="78" mass="9075">MNTIVLYTNGGQESDRCRDLLISLNGEFLEYQLDEDFNDRQFRSEFGERAEYPQVAVGYEHIGGLKETLHYLKEEGLI</sequence>
<name>A0A1D8KUU6_9CAUD</name>
<keyword evidence="4" id="KW-1185">Reference proteome</keyword>
<reference evidence="4 5" key="1">
    <citation type="journal article" date="2016" name="Virology">
        <title>The genomic content and context of auxiliary metabolic genes in marine cyanomyoviruses.</title>
        <authorList>
            <person name="Crummett L.T."/>
            <person name="Puxty R.J."/>
            <person name="Weihe C."/>
            <person name="Marston M.F."/>
            <person name="Martiny J.B."/>
        </authorList>
    </citation>
    <scope>NUCLEOTIDE SEQUENCE [LARGE SCALE GENOMIC DNA]</scope>
    <source>
        <strain evidence="1">0910CC49</strain>
        <strain evidence="2">0910SB42</strain>
    </source>
</reference>
<evidence type="ECO:0000313" key="1">
    <source>
        <dbReference type="EMBL" id="AOV62095.1"/>
    </source>
</evidence>
<dbReference type="EMBL" id="KU686213">
    <property type="protein sequence ID" value="AOV62357.1"/>
    <property type="molecule type" value="Genomic_DNA"/>
</dbReference>
<protein>
    <submittedName>
        <fullName evidence="2">Glutaredoxin</fullName>
    </submittedName>
</protein>
<dbReference type="GeneID" id="30308225"/>
<dbReference type="InterPro" id="IPR036249">
    <property type="entry name" value="Thioredoxin-like_sf"/>
</dbReference>
<evidence type="ECO:0000313" key="4">
    <source>
        <dbReference type="Proteomes" id="UP000203902"/>
    </source>
</evidence>
<evidence type="ECO:0000313" key="5">
    <source>
        <dbReference type="Proteomes" id="UP000226384"/>
    </source>
</evidence>
<dbReference type="EMBL" id="MT586120">
    <property type="protein sequence ID" value="QLF86223.1"/>
    <property type="molecule type" value="Genomic_DNA"/>
</dbReference>
<dbReference type="Proteomes" id="UP000203902">
    <property type="component" value="Segment"/>
</dbReference>
<reference evidence="3 6" key="3">
    <citation type="submission" date="2020-07" db="EMBL/GenBank/DDBJ databases">
        <title>Signatures of coevolution in a cyanophage population.</title>
        <authorList>
            <person name="Abebe J."/>
        </authorList>
    </citation>
    <scope>NUCLEOTIDE SEQUENCE [LARGE SCALE GENOMIC DNA]</scope>
    <source>
        <strain evidence="3">0809CC03</strain>
    </source>
</reference>
<gene>
    <name evidence="1" type="ORF">C490910_171</name>
    <name evidence="3" type="ORF">CC030809_00167</name>
    <name evidence="2" type="ORF">S420910_169</name>
</gene>
<evidence type="ECO:0000313" key="6">
    <source>
        <dbReference type="Proteomes" id="UP000510897"/>
    </source>
</evidence>
<dbReference type="RefSeq" id="YP_009323104.1">
    <property type="nucleotide sequence ID" value="NC_031927.1"/>
</dbReference>
<dbReference type="OrthoDB" id="19294at10239"/>
<dbReference type="Proteomes" id="UP000226384">
    <property type="component" value="Segment"/>
</dbReference>
<evidence type="ECO:0000313" key="2">
    <source>
        <dbReference type="EMBL" id="AOV62357.1"/>
    </source>
</evidence>
<organism evidence="2 5">
    <name type="scientific">Synechococcus phage S-CAM7</name>
    <dbReference type="NCBI Taxonomy" id="1883368"/>
    <lineage>
        <taxon>Viruses</taxon>
        <taxon>Duplodnaviria</taxon>
        <taxon>Heunggongvirae</taxon>
        <taxon>Uroviricota</taxon>
        <taxon>Caudoviricetes</taxon>
        <taxon>Pantevenvirales</taxon>
        <taxon>Kyanoviridae</taxon>
        <taxon>Mazuvirus</taxon>
        <taxon>Mazuvirus scam7</taxon>
    </lineage>
</organism>
<dbReference type="PROSITE" id="PS51354">
    <property type="entry name" value="GLUTAREDOXIN_2"/>
    <property type="match status" value="1"/>
</dbReference>
<evidence type="ECO:0000313" key="3">
    <source>
        <dbReference type="EMBL" id="QLF86223.1"/>
    </source>
</evidence>
<dbReference type="Gene3D" id="3.40.30.10">
    <property type="entry name" value="Glutaredoxin"/>
    <property type="match status" value="1"/>
</dbReference>